<proteinExistence type="predicted"/>
<dbReference type="Gene3D" id="3.40.190.10">
    <property type="entry name" value="Periplasmic binding protein-like II"/>
    <property type="match status" value="2"/>
</dbReference>
<protein>
    <submittedName>
        <fullName evidence="1">Transporter substrate-binding domain-containing protein</fullName>
    </submittedName>
</protein>
<organism evidence="1 2">
    <name type="scientific">Methylotuvimicrobium buryatense</name>
    <name type="common">Methylomicrobium buryatense</name>
    <dbReference type="NCBI Taxonomy" id="95641"/>
    <lineage>
        <taxon>Bacteria</taxon>
        <taxon>Pseudomonadati</taxon>
        <taxon>Pseudomonadota</taxon>
        <taxon>Gammaproteobacteria</taxon>
        <taxon>Methylococcales</taxon>
        <taxon>Methylococcaceae</taxon>
        <taxon>Methylotuvimicrobium</taxon>
    </lineage>
</organism>
<evidence type="ECO:0000313" key="2">
    <source>
        <dbReference type="Proteomes" id="UP000305881"/>
    </source>
</evidence>
<dbReference type="STRING" id="675511.GCA_000341735_01349"/>
<gene>
    <name evidence="1" type="ORF">EQU24_08375</name>
</gene>
<sequence length="262" mass="30103">MRWFLLSLWLGIPIARADTDFVVIDANESVPYWCRFTPEGGMGSELLQAMSSAAGLTTQIRFVPLSRMIEDRSNNDSGNPEFFMWQQEFAAIIPIAISEMSLFYYRPHHSKPLKVKGFDDLKSYKIGVLKGILIDRKALEQMGLTFESSYTQASLFKKLKVGRIDLVIEIDLVGRQMINQLYPELADDFVRMPLSNTVSPIAIMIDANYPNADSIAERYRKGLASIIANGEYQRIVERYYPDSKLPDGWFDNLYRFQQMYAY</sequence>
<evidence type="ECO:0000313" key="1">
    <source>
        <dbReference type="EMBL" id="QCW82250.1"/>
    </source>
</evidence>
<accession>A0A4P9UP26</accession>
<dbReference type="SUPFAM" id="SSF53850">
    <property type="entry name" value="Periplasmic binding protein-like II"/>
    <property type="match status" value="1"/>
</dbReference>
<name>A0A4P9UP26_METBY</name>
<dbReference type="RefSeq" id="WP_017839915.1">
    <property type="nucleotide sequence ID" value="NZ_CP035467.1"/>
</dbReference>
<dbReference type="OrthoDB" id="2081943at2"/>
<dbReference type="KEGG" id="mbur:EQU24_08375"/>
<dbReference type="EMBL" id="CP035467">
    <property type="protein sequence ID" value="QCW82250.1"/>
    <property type="molecule type" value="Genomic_DNA"/>
</dbReference>
<keyword evidence="2" id="KW-1185">Reference proteome</keyword>
<reference evidence="2" key="1">
    <citation type="journal article" date="2019" name="J. Bacteriol.">
        <title>A Mutagenic Screen Identifies a TonB-Dependent Receptor Required for the Lanthanide Metal Switch in the Type I Methanotroph 'Methylotuvimicrobium buryatense' 5GB1C.</title>
        <authorList>
            <person name="Groom J.D."/>
            <person name="Ford S.M."/>
            <person name="Pesesky M.W."/>
            <person name="Lidstrom M.E."/>
        </authorList>
    </citation>
    <scope>NUCLEOTIDE SEQUENCE [LARGE SCALE GENOMIC DNA]</scope>
    <source>
        <strain evidence="2">5GB1C</strain>
    </source>
</reference>
<dbReference type="AlphaFoldDB" id="A0A4P9UP26"/>
<dbReference type="Proteomes" id="UP000305881">
    <property type="component" value="Chromosome"/>
</dbReference>